<evidence type="ECO:0000256" key="2">
    <source>
        <dbReference type="SAM" id="Phobius"/>
    </source>
</evidence>
<feature type="compositionally biased region" description="Pro residues" evidence="1">
    <location>
        <begin position="1594"/>
        <end position="1613"/>
    </location>
</feature>
<keyword evidence="5" id="KW-1185">Reference proteome</keyword>
<dbReference type="Pfam" id="PF01345">
    <property type="entry name" value="DUF11"/>
    <property type="match status" value="2"/>
</dbReference>
<feature type="region of interest" description="Disordered" evidence="1">
    <location>
        <begin position="1543"/>
        <end position="1566"/>
    </location>
</feature>
<dbReference type="EMBL" id="AP023356">
    <property type="protein sequence ID" value="BCJ43186.1"/>
    <property type="molecule type" value="Genomic_DNA"/>
</dbReference>
<gene>
    <name evidence="4" type="ORF">Aiant_38430</name>
</gene>
<sequence length="1708" mass="171254">MHRTGAAVLLIWAVVLTCCASVVERGSAAPPPAFALRFEANTNGSILLRGNAGLVCPALDQDCRNGRNGSGTMLDDNDFEMIGADADHDITTLNDSTTTVSLPPGSTVLFAGLYWSANVTAGVGGLPALVPANKNKVQLRTPASTAWQPVTASTVYGTGSPYQGFADVTGLVAGAGSGVYGLADIQAGTGEDRYAGWALAIAYRNPAEVLRALRVYDGLTTVSSSSGNVNIPVSGFETPHSGSVRAEVGTVAYEGDLGKRGDALKINGQTMSDSVNPADNYFNSTAPMGGRDPGYSNLFGVDVDTVDATDKLGHAATSATLTLTTTSDTYYPGVVTFAIDLYAPKLVTTLTGTDVNGGSLAPGDLLEYRIDVRNEGNDVADGTVLTGAIPAFTSFVPGSARVQGLPVPDTVTFTLGNIPYQGSVTVIFRVRVDANAPVGYAITNLVNLSYTGHTAGVGVSGLAGTMASVVAPPASDLAATLAVSPAVVQRGALPAPVDYLLTVANNGLGTESDARAALTLPAGVTAGTLPAGCSTFGQVVTCLLGPLLPGTRGTATIPATVQPGAAARPSASLVASGANPEPTAADNSASADVTVNLAPRAVADPAVPPGTIAVLGNDDDPDGITAALTVAISTPPLHGSAIVLAGGTVLYTPAAGWAGDDPFTYTITDVWGGSDSAVVTVRTPNAAPVALDDAAAVDTGGSVTVPVTANDSDPNGDTLTVVAVTDPHQGTLTYTGGSITFRPLFSTVGAVTFTYTVSDGQATATAQLVVDVANAVPTAADDLAAVAYAGTVTVPVLGNDQDINGDTLTVVAAGPAAHGSVTFTGTTVVYQATDPVWAGPDTFDYTIDDNRNGRATAQVTVTVANAPPVVADVVTSTGYLTPKPIPVLAGAVDANNDPLTVIGATDPAHGVVVRNLDGTVTYTPDVTWSGTDTFTVTVGDNRGGTDTATVTVVVANAPPVARPDAVTLPAGVPATIDVLFNDDDANGDPLTVVVDTPPLHGVATVTGDQIDLQPTGGYSGADSLHYTISDGRGGTSGATVSIGLVNAAPTARPDTASTPTNTAVTIDVTGNDDDPNNDRLTLLSWTTAANGTVTAGPGGTVIYTPATGFTGTDTFAYTITDEAGVPDTAAVTVVVRNAPPVPVNDTFRVRAQGATSLPVVANDRDPNTGQTLSVLAAGPAGRGTVAVAGPLTVSYTPAPGTVTDTFPYTITDDLGGTATATVAITVDAAPTAVDDAAETGAGSPVVIDALANDTDPAGDSLSVGAAGPAAHGTVSVQADGKIRYVPAAGFAGTETFPYDLRDPIGNLARGQVTVVVRSGPAVLPDVAAVLAGQQVTVDVLANDTATVPGGLTITSVGTPSRGTATIAGGTIRYTAPFAFIGQISFPYAVRDALGGAATATVTVIVTDVTPFAVADMWATAYRRPISIPVLANDLDETGSLRVVEVSTPDHGTATIDPAPAGLRVAGSTGWSVTYTPPNDFSGVASFDYTAADLVGHRVSATVTITVGPPPAVPDKSVVTPPGQPAAIPLPTTDGQGRPVADRRITQPAHGTVRLNPDGSVTYTPNPGFVGTDSFTYEIVDADGNRAMGTVVVTVPPPDTPPPSPSPSPSPSASPSPTRSVTPTPPVTSPATLSPGPVRASVTLPSWKPISLAPTRHPALPTTGVPGGPPPMAAAGFAGGLVLLGTLLRALARRRRDGAGAGRGRSGRT</sequence>
<feature type="domain" description="DUF11" evidence="3">
    <location>
        <begin position="355"/>
        <end position="449"/>
    </location>
</feature>
<name>A0ABM7LVG4_9ACTN</name>
<dbReference type="PANTHER" id="PTHR34720">
    <property type="entry name" value="MICROCYSTIN DEPENDENT PROTEIN"/>
    <property type="match status" value="1"/>
</dbReference>
<evidence type="ECO:0000259" key="3">
    <source>
        <dbReference type="Pfam" id="PF01345"/>
    </source>
</evidence>
<keyword evidence="2" id="KW-0472">Membrane</keyword>
<evidence type="ECO:0000256" key="1">
    <source>
        <dbReference type="SAM" id="MobiDB-lite"/>
    </source>
</evidence>
<feature type="domain" description="DUF11" evidence="3">
    <location>
        <begin position="476"/>
        <end position="593"/>
    </location>
</feature>
<feature type="transmembrane region" description="Helical" evidence="2">
    <location>
        <begin position="1671"/>
        <end position="1691"/>
    </location>
</feature>
<dbReference type="InterPro" id="IPR047589">
    <property type="entry name" value="DUF11_rpt"/>
</dbReference>
<evidence type="ECO:0000313" key="4">
    <source>
        <dbReference type="EMBL" id="BCJ43186.1"/>
    </source>
</evidence>
<protein>
    <recommendedName>
        <fullName evidence="3">DUF11 domain-containing protein</fullName>
    </recommendedName>
</protein>
<dbReference type="NCBIfam" id="NF012211">
    <property type="entry name" value="tand_rpt_95"/>
    <property type="match status" value="9"/>
</dbReference>
<keyword evidence="2" id="KW-1133">Transmembrane helix</keyword>
<dbReference type="InterPro" id="IPR001434">
    <property type="entry name" value="OmcB-like_DUF11"/>
</dbReference>
<reference evidence="4 5" key="1">
    <citation type="submission" date="2020-08" db="EMBL/GenBank/DDBJ databases">
        <title>Whole genome shotgun sequence of Actinoplanes ianthinogenes NBRC 13996.</title>
        <authorList>
            <person name="Komaki H."/>
            <person name="Tamura T."/>
        </authorList>
    </citation>
    <scope>NUCLEOTIDE SEQUENCE [LARGE SCALE GENOMIC DNA]</scope>
    <source>
        <strain evidence="4 5">NBRC 13996</strain>
    </source>
</reference>
<dbReference type="Pfam" id="PF17963">
    <property type="entry name" value="Big_9"/>
    <property type="match status" value="11"/>
</dbReference>
<dbReference type="Gene3D" id="2.60.40.2810">
    <property type="match status" value="7"/>
</dbReference>
<dbReference type="PANTHER" id="PTHR34720:SF9">
    <property type="entry name" value="BLR4714 PROTEIN"/>
    <property type="match status" value="1"/>
</dbReference>
<accession>A0ABM7LVG4</accession>
<feature type="region of interest" description="Disordered" evidence="1">
    <location>
        <begin position="1590"/>
        <end position="1639"/>
    </location>
</feature>
<proteinExistence type="predicted"/>
<evidence type="ECO:0000313" key="5">
    <source>
        <dbReference type="Proteomes" id="UP000676967"/>
    </source>
</evidence>
<keyword evidence="2" id="KW-0812">Transmembrane</keyword>
<dbReference type="Proteomes" id="UP000676967">
    <property type="component" value="Chromosome"/>
</dbReference>
<dbReference type="NCBIfam" id="TIGR01451">
    <property type="entry name" value="B_ant_repeat"/>
    <property type="match status" value="1"/>
</dbReference>
<dbReference type="RefSeq" id="WP_189328237.1">
    <property type="nucleotide sequence ID" value="NZ_AP023356.1"/>
</dbReference>
<dbReference type="Gene3D" id="2.60.40.3440">
    <property type="match status" value="4"/>
</dbReference>
<organism evidence="4 5">
    <name type="scientific">Actinoplanes ianthinogenes</name>
    <dbReference type="NCBI Taxonomy" id="122358"/>
    <lineage>
        <taxon>Bacteria</taxon>
        <taxon>Bacillati</taxon>
        <taxon>Actinomycetota</taxon>
        <taxon>Actinomycetes</taxon>
        <taxon>Micromonosporales</taxon>
        <taxon>Micromonosporaceae</taxon>
        <taxon>Actinoplanes</taxon>
    </lineage>
</organism>